<reference evidence="2" key="1">
    <citation type="journal article" date="2008" name="Nat. Genet.">
        <title>The Pristionchus pacificus genome provides a unique perspective on nematode lifestyle and parasitism.</title>
        <authorList>
            <person name="Dieterich C."/>
            <person name="Clifton S.W."/>
            <person name="Schuster L.N."/>
            <person name="Chinwalla A."/>
            <person name="Delehaunty K."/>
            <person name="Dinkelacker I."/>
            <person name="Fulton L."/>
            <person name="Fulton R."/>
            <person name="Godfrey J."/>
            <person name="Minx P."/>
            <person name="Mitreva M."/>
            <person name="Roeseler W."/>
            <person name="Tian H."/>
            <person name="Witte H."/>
            <person name="Yang S.P."/>
            <person name="Wilson R.K."/>
            <person name="Sommer R.J."/>
        </authorList>
    </citation>
    <scope>NUCLEOTIDE SEQUENCE [LARGE SCALE GENOMIC DNA]</scope>
    <source>
        <strain evidence="2">PS312</strain>
    </source>
</reference>
<dbReference type="AlphaFoldDB" id="A0A2A6BAK3"/>
<name>A0A2A6BAK3_PRIPA</name>
<organism evidence="1 2">
    <name type="scientific">Pristionchus pacificus</name>
    <name type="common">Parasitic nematode worm</name>
    <dbReference type="NCBI Taxonomy" id="54126"/>
    <lineage>
        <taxon>Eukaryota</taxon>
        <taxon>Metazoa</taxon>
        <taxon>Ecdysozoa</taxon>
        <taxon>Nematoda</taxon>
        <taxon>Chromadorea</taxon>
        <taxon>Rhabditida</taxon>
        <taxon>Rhabditina</taxon>
        <taxon>Diplogasteromorpha</taxon>
        <taxon>Diplogasteroidea</taxon>
        <taxon>Neodiplogasteridae</taxon>
        <taxon>Pristionchus</taxon>
    </lineage>
</organism>
<evidence type="ECO:0000313" key="1">
    <source>
        <dbReference type="EnsemblMetazoa" id="PPA44565.1"/>
    </source>
</evidence>
<accession>A0A8R1Z3D4</accession>
<gene>
    <name evidence="1" type="primary">WBGene00282934</name>
</gene>
<protein>
    <submittedName>
        <fullName evidence="1">Uncharacterized protein</fullName>
    </submittedName>
</protein>
<accession>A0A2A6BAK3</accession>
<reference evidence="1" key="2">
    <citation type="submission" date="2022-06" db="UniProtKB">
        <authorList>
            <consortium name="EnsemblMetazoa"/>
        </authorList>
    </citation>
    <scope>IDENTIFICATION</scope>
    <source>
        <strain evidence="1">PS312</strain>
    </source>
</reference>
<evidence type="ECO:0000313" key="2">
    <source>
        <dbReference type="Proteomes" id="UP000005239"/>
    </source>
</evidence>
<dbReference type="Proteomes" id="UP000005239">
    <property type="component" value="Unassembled WGS sequence"/>
</dbReference>
<sequence length="67" mass="7284">MRRKTNVAALMTMARRAGAVYCDRTRGPMATPSAPMKLKTNWTAGPMVRPTRAAPPEDARALARSTP</sequence>
<keyword evidence="2" id="KW-1185">Reference proteome</keyword>
<proteinExistence type="predicted"/>
<dbReference type="EnsemblMetazoa" id="PPA44565.1">
    <property type="protein sequence ID" value="PPA44565.1"/>
    <property type="gene ID" value="WBGene00282934"/>
</dbReference>